<dbReference type="AlphaFoldDB" id="A0A645B889"/>
<organism evidence="2">
    <name type="scientific">bioreactor metagenome</name>
    <dbReference type="NCBI Taxonomy" id="1076179"/>
    <lineage>
        <taxon>unclassified sequences</taxon>
        <taxon>metagenomes</taxon>
        <taxon>ecological metagenomes</taxon>
    </lineage>
</organism>
<evidence type="ECO:0000313" key="2">
    <source>
        <dbReference type="EMBL" id="MPM61617.1"/>
    </source>
</evidence>
<name>A0A645B889_9ZZZZ</name>
<proteinExistence type="predicted"/>
<feature type="coiled-coil region" evidence="1">
    <location>
        <begin position="88"/>
        <end position="150"/>
    </location>
</feature>
<dbReference type="EMBL" id="VSSQ01018439">
    <property type="protein sequence ID" value="MPM61617.1"/>
    <property type="molecule type" value="Genomic_DNA"/>
</dbReference>
<comment type="caution">
    <text evidence="2">The sequence shown here is derived from an EMBL/GenBank/DDBJ whole genome shotgun (WGS) entry which is preliminary data.</text>
</comment>
<evidence type="ECO:0000256" key="1">
    <source>
        <dbReference type="SAM" id="Coils"/>
    </source>
</evidence>
<sequence length="152" mass="18134">MDQILETSKESSDLEHLRSVMNFHFGQFYKELGVSLDEHIVLHACAVIEYLIYYRGNDRRMQEKLRYRYPAAIFEILEHKNHQQSEYLEDAEQRILQSDIEASRYKQEKADVDQKNYALTAENERLQKIIRQQNQVLRNLQDRLDSVNNSGQ</sequence>
<keyword evidence="1" id="KW-0175">Coiled coil</keyword>
<protein>
    <submittedName>
        <fullName evidence="2">Uncharacterized protein</fullName>
    </submittedName>
</protein>
<gene>
    <name evidence="2" type="ORF">SDC9_108477</name>
</gene>
<reference evidence="2" key="1">
    <citation type="submission" date="2019-08" db="EMBL/GenBank/DDBJ databases">
        <authorList>
            <person name="Kucharzyk K."/>
            <person name="Murdoch R.W."/>
            <person name="Higgins S."/>
            <person name="Loffler F."/>
        </authorList>
    </citation>
    <scope>NUCLEOTIDE SEQUENCE</scope>
</reference>
<accession>A0A645B889</accession>